<dbReference type="eggNOG" id="ENOG5031QPZ">
    <property type="taxonomic scope" value="Bacteria"/>
</dbReference>
<organism evidence="1 2">
    <name type="scientific">Mobilicoccus pelagius NBRC 104925</name>
    <dbReference type="NCBI Taxonomy" id="1089455"/>
    <lineage>
        <taxon>Bacteria</taxon>
        <taxon>Bacillati</taxon>
        <taxon>Actinomycetota</taxon>
        <taxon>Actinomycetes</taxon>
        <taxon>Micrococcales</taxon>
        <taxon>Dermatophilaceae</taxon>
        <taxon>Mobilicoccus</taxon>
    </lineage>
</organism>
<proteinExistence type="predicted"/>
<dbReference type="AlphaFoldDB" id="H5UQD9"/>
<gene>
    <name evidence="1" type="ORF">MOPEL_031_00490</name>
</gene>
<dbReference type="Proteomes" id="UP000004367">
    <property type="component" value="Unassembled WGS sequence"/>
</dbReference>
<keyword evidence="2" id="KW-1185">Reference proteome</keyword>
<dbReference type="Gene3D" id="3.40.1190.20">
    <property type="match status" value="1"/>
</dbReference>
<protein>
    <recommendedName>
        <fullName evidence="3">Carbohydrate kinase PfkB domain-containing protein</fullName>
    </recommendedName>
</protein>
<dbReference type="RefSeq" id="WP_009481845.1">
    <property type="nucleotide sequence ID" value="NZ_BAFE01000029.1"/>
</dbReference>
<dbReference type="InterPro" id="IPR029056">
    <property type="entry name" value="Ribokinase-like"/>
</dbReference>
<dbReference type="EMBL" id="BAFE01000029">
    <property type="protein sequence ID" value="GAB47947.1"/>
    <property type="molecule type" value="Genomic_DNA"/>
</dbReference>
<evidence type="ECO:0000313" key="1">
    <source>
        <dbReference type="EMBL" id="GAB47947.1"/>
    </source>
</evidence>
<sequence>MADPRVLVVGAVLHRRHLLTSTVPGLRLATESRTDLGGAGALAALAAAETAAETGVEVVLVGGVGDDDPGRRCADALRVDRLRARLSHEGTTGEHLVLDVGTGVDDELLVLPDGGPADIPAAVEELAACRPGDALLVDAPTAARRPDLLRAAYDADVQLVLDLHPMLSEAFSDATALADVAVVDAAGAVAVADAAMPPASLAVHAAFGSWWDDLRHEPARILPPDPDATHRFAGALTAALAAGLDRPEAFDLAVRTATSGTPHLL</sequence>
<reference evidence="1 2" key="1">
    <citation type="submission" date="2012-02" db="EMBL/GenBank/DDBJ databases">
        <title>Whole genome shotgun sequence of Mobilicoccus pelagius NBRC 104925.</title>
        <authorList>
            <person name="Yoshida Y."/>
            <person name="Hosoyama A."/>
            <person name="Tsuchikane K."/>
            <person name="Katsumata H."/>
            <person name="Yamazaki S."/>
            <person name="Fujita N."/>
        </authorList>
    </citation>
    <scope>NUCLEOTIDE SEQUENCE [LARGE SCALE GENOMIC DNA]</scope>
    <source>
        <strain evidence="1 2">NBRC 104925</strain>
    </source>
</reference>
<evidence type="ECO:0000313" key="2">
    <source>
        <dbReference type="Proteomes" id="UP000004367"/>
    </source>
</evidence>
<name>H5UQD9_9MICO</name>
<accession>H5UQD9</accession>
<dbReference type="STRING" id="1089455.MOPEL_031_00490"/>
<dbReference type="SUPFAM" id="SSF53613">
    <property type="entry name" value="Ribokinase-like"/>
    <property type="match status" value="1"/>
</dbReference>
<evidence type="ECO:0008006" key="3">
    <source>
        <dbReference type="Google" id="ProtNLM"/>
    </source>
</evidence>
<comment type="caution">
    <text evidence="1">The sequence shown here is derived from an EMBL/GenBank/DDBJ whole genome shotgun (WGS) entry which is preliminary data.</text>
</comment>